<dbReference type="PROSITE" id="PS51257">
    <property type="entry name" value="PROKAR_LIPOPROTEIN"/>
    <property type="match status" value="1"/>
</dbReference>
<sequence length="166" mass="18225">MYRTAIALLLGFLLVLAGCGAKEETKTTGAASPQHEAHEQTGDLAETTKDIHTLPSFLSSYPKEVQQVYMVAGQNHELLNWIPCYCGCGESVGHRSNKNCFIREVKANGEVVWDSHATTCVNCMEIALESASMKQDGKSALEIRKYIDNKYKEGFAKPTPTPMPAN</sequence>
<dbReference type="RefSeq" id="WP_254759504.1">
    <property type="nucleotide sequence ID" value="NZ_JANCLT010000006.1"/>
</dbReference>
<accession>A0AA41XCK3</accession>
<keyword evidence="1" id="KW-0732">Signal</keyword>
<dbReference type="AlphaFoldDB" id="A0AA41XCK3"/>
<proteinExistence type="predicted"/>
<evidence type="ECO:0000313" key="2">
    <source>
        <dbReference type="EMBL" id="MCP8969586.1"/>
    </source>
</evidence>
<dbReference type="Pfam" id="PF13798">
    <property type="entry name" value="PCYCGC"/>
    <property type="match status" value="1"/>
</dbReference>
<protein>
    <submittedName>
        <fullName evidence="2">PCYCGC domain-containing protein</fullName>
    </submittedName>
</protein>
<reference evidence="2" key="1">
    <citation type="submission" date="2022-07" db="EMBL/GenBank/DDBJ databases">
        <authorList>
            <person name="Li W.-J."/>
            <person name="Deng Q.-Q."/>
        </authorList>
    </citation>
    <scope>NUCLEOTIDE SEQUENCE</scope>
    <source>
        <strain evidence="2">SYSU M60031</strain>
    </source>
</reference>
<organism evidence="2 3">
    <name type="scientific">Ectobacillus ponti</name>
    <dbReference type="NCBI Taxonomy" id="2961894"/>
    <lineage>
        <taxon>Bacteria</taxon>
        <taxon>Bacillati</taxon>
        <taxon>Bacillota</taxon>
        <taxon>Bacilli</taxon>
        <taxon>Bacillales</taxon>
        <taxon>Bacillaceae</taxon>
        <taxon>Ectobacillus</taxon>
    </lineage>
</organism>
<evidence type="ECO:0000256" key="1">
    <source>
        <dbReference type="SAM" id="SignalP"/>
    </source>
</evidence>
<dbReference type="EMBL" id="JANCLT010000006">
    <property type="protein sequence ID" value="MCP8969586.1"/>
    <property type="molecule type" value="Genomic_DNA"/>
</dbReference>
<comment type="caution">
    <text evidence="2">The sequence shown here is derived from an EMBL/GenBank/DDBJ whole genome shotgun (WGS) entry which is preliminary data.</text>
</comment>
<name>A0AA41XCK3_9BACI</name>
<dbReference type="InterPro" id="IPR025673">
    <property type="entry name" value="PCYCGC"/>
</dbReference>
<feature type="chain" id="PRO_5041391007" evidence="1">
    <location>
        <begin position="18"/>
        <end position="166"/>
    </location>
</feature>
<dbReference type="Proteomes" id="UP001156102">
    <property type="component" value="Unassembled WGS sequence"/>
</dbReference>
<gene>
    <name evidence="2" type="ORF">NK662_13710</name>
</gene>
<feature type="signal peptide" evidence="1">
    <location>
        <begin position="1"/>
        <end position="17"/>
    </location>
</feature>
<keyword evidence="3" id="KW-1185">Reference proteome</keyword>
<evidence type="ECO:0000313" key="3">
    <source>
        <dbReference type="Proteomes" id="UP001156102"/>
    </source>
</evidence>